<keyword evidence="8" id="KW-0804">Transcription</keyword>
<evidence type="ECO:0000313" key="12">
    <source>
        <dbReference type="Proteomes" id="UP000031866"/>
    </source>
</evidence>
<dbReference type="CDD" id="cd11640">
    <property type="entry name" value="HutP"/>
    <property type="match status" value="1"/>
</dbReference>
<reference evidence="10" key="4">
    <citation type="submission" date="2020-04" db="EMBL/GenBank/DDBJ databases">
        <authorList>
            <person name="Brown S."/>
        </authorList>
    </citation>
    <scope>NUCLEOTIDE SEQUENCE</scope>
    <source>
        <strain evidence="10">DJ015</strain>
    </source>
</reference>
<evidence type="ECO:0000256" key="6">
    <source>
        <dbReference type="ARBA" id="ARBA00023015"/>
    </source>
</evidence>
<sequence>MESNSTRVAKIATKMAICDRHEEEHLKKVYAEKGIKVTAVNVGGNINSSIAKILESALVAAKRNELIREEHLHEGAVIGATRDAVIQVANRANGQNVGGKIGIARGGEHISVCIFLSIGLLHLDEVVIGIGHRALPL</sequence>
<dbReference type="KEGG" id="cbei:LF65_01135"/>
<evidence type="ECO:0000313" key="10">
    <source>
        <dbReference type="EMBL" id="MBC2477193.1"/>
    </source>
</evidence>
<evidence type="ECO:0000256" key="2">
    <source>
        <dbReference type="ARBA" id="ARBA00009992"/>
    </source>
</evidence>
<evidence type="ECO:0000256" key="7">
    <source>
        <dbReference type="ARBA" id="ARBA00023159"/>
    </source>
</evidence>
<evidence type="ECO:0000313" key="13">
    <source>
        <dbReference type="Proteomes" id="UP000190959"/>
    </source>
</evidence>
<dbReference type="Gene3D" id="3.40.1510.10">
    <property type="entry name" value="Hut operon regulatory protein HutP"/>
    <property type="match status" value="1"/>
</dbReference>
<organism evidence="9 12">
    <name type="scientific">Clostridium beijerinckii</name>
    <name type="common">Clostridium MP</name>
    <dbReference type="NCBI Taxonomy" id="1520"/>
    <lineage>
        <taxon>Bacteria</taxon>
        <taxon>Bacillati</taxon>
        <taxon>Bacillota</taxon>
        <taxon>Clostridia</taxon>
        <taxon>Eubacteriales</taxon>
        <taxon>Clostridiaceae</taxon>
        <taxon>Clostridium</taxon>
    </lineage>
</organism>
<dbReference type="EMBL" id="CP010086">
    <property type="protein sequence ID" value="AJG97750.1"/>
    <property type="molecule type" value="Genomic_DNA"/>
</dbReference>
<comment type="similarity">
    <text evidence="2">Belongs to the HutP family.</text>
</comment>
<keyword evidence="6" id="KW-0805">Transcription regulation</keyword>
<dbReference type="SUPFAM" id="SSF111064">
    <property type="entry name" value="Hut operon positive regulatory protein HutP"/>
    <property type="match status" value="1"/>
</dbReference>
<dbReference type="Proteomes" id="UP000190959">
    <property type="component" value="Unassembled WGS sequence"/>
</dbReference>
<dbReference type="Proteomes" id="UP001194098">
    <property type="component" value="Unassembled WGS sequence"/>
</dbReference>
<reference evidence="11 13" key="3">
    <citation type="submission" date="2017-02" db="EMBL/GenBank/DDBJ databases">
        <title>Genome sequence of Clostridium beijerinckii Br21.</title>
        <authorList>
            <person name="Fonseca B.C."/>
            <person name="Guazzaroni M.E."/>
            <person name="Riano-Pachon D.M."/>
            <person name="Reginatto V."/>
        </authorList>
    </citation>
    <scope>NUCLEOTIDE SEQUENCE [LARGE SCALE GENOMIC DNA]</scope>
    <source>
        <strain evidence="11 13">Br21</strain>
    </source>
</reference>
<keyword evidence="5" id="KW-0694">RNA-binding</keyword>
<dbReference type="OrthoDB" id="1629373at2"/>
<dbReference type="Proteomes" id="UP000031866">
    <property type="component" value="Chromosome"/>
</dbReference>
<accession>A0A0B5QA07</accession>
<dbReference type="RefSeq" id="WP_023973440.1">
    <property type="nucleotide sequence ID" value="NZ_CP010086.2"/>
</dbReference>
<evidence type="ECO:0000256" key="3">
    <source>
        <dbReference type="ARBA" id="ARBA00011643"/>
    </source>
</evidence>
<reference evidence="10" key="5">
    <citation type="journal article" date="2022" name="Nat. Biotechnol.">
        <title>Carbon-negative production of acetone and isopropanol by gas fermentation at industrial pilot scale.</title>
        <authorList>
            <person name="Liew F.E."/>
            <person name="Nogle R."/>
            <person name="Abdalla T."/>
            <person name="Rasor B.J."/>
            <person name="Canter C."/>
            <person name="Jensen R.O."/>
            <person name="Wang L."/>
            <person name="Strutz J."/>
            <person name="Chirania P."/>
            <person name="De Tissera S."/>
            <person name="Mueller A.P."/>
            <person name="Ruan Z."/>
            <person name="Gao A."/>
            <person name="Tran L."/>
            <person name="Engle N.L."/>
            <person name="Bromley J.C."/>
            <person name="Daniell J."/>
            <person name="Conrado R."/>
            <person name="Tschaplinski T.J."/>
            <person name="Giannone R.J."/>
            <person name="Hettich R.L."/>
            <person name="Karim A.S."/>
            <person name="Simpson S.D."/>
            <person name="Brown S.D."/>
            <person name="Leang C."/>
            <person name="Jewett M.C."/>
            <person name="Kopke M."/>
        </authorList>
    </citation>
    <scope>NUCLEOTIDE SEQUENCE</scope>
    <source>
        <strain evidence="10">DJ015</strain>
    </source>
</reference>
<comment type="function">
    <text evidence="1">Antiterminator that binds to cis-acting regulatory sequences on the mRNA in the presence of histidine, thereby suppressing transcription termination and activating the hut operon for histidine utilization.</text>
</comment>
<keyword evidence="7" id="KW-0010">Activator</keyword>
<dbReference type="GO" id="GO:0003723">
    <property type="term" value="F:RNA binding"/>
    <property type="evidence" value="ECO:0007669"/>
    <property type="project" value="UniProtKB-KW"/>
</dbReference>
<reference evidence="9" key="2">
    <citation type="submission" date="2016-02" db="EMBL/GenBank/DDBJ databases">
        <title>Genome sequence of Clostridium beijerinckii strain 59B.</title>
        <authorList>
            <person name="Little G.T."/>
            <person name="Minton N.P."/>
        </authorList>
    </citation>
    <scope>NUCLEOTIDE SEQUENCE</scope>
    <source>
        <strain evidence="9">NCIMB 14988</strain>
    </source>
</reference>
<dbReference type="STRING" id="1520.LF65_01135"/>
<dbReference type="InterPro" id="IPR036482">
    <property type="entry name" value="Regulatory_HutP_sf"/>
</dbReference>
<protein>
    <recommendedName>
        <fullName evidence="4">Hut operon positive regulatory protein</fullName>
    </recommendedName>
</protein>
<dbReference type="InterPro" id="IPR015111">
    <property type="entry name" value="Regulatory_HutP"/>
</dbReference>
<dbReference type="AlphaFoldDB" id="A0A0B5QA07"/>
<evidence type="ECO:0000256" key="1">
    <source>
        <dbReference type="ARBA" id="ARBA00002945"/>
    </source>
</evidence>
<evidence type="ECO:0000256" key="4">
    <source>
        <dbReference type="ARBA" id="ARBA00019377"/>
    </source>
</evidence>
<dbReference type="EMBL" id="JABAGV010000079">
    <property type="protein sequence ID" value="MBC2477193.1"/>
    <property type="molecule type" value="Genomic_DNA"/>
</dbReference>
<evidence type="ECO:0000256" key="8">
    <source>
        <dbReference type="ARBA" id="ARBA00023163"/>
    </source>
</evidence>
<gene>
    <name evidence="11" type="ORF">CBEIBR21_16910</name>
    <name evidence="10" type="ORF">HGI39_21300</name>
    <name evidence="9" type="ORF">LF65_01135</name>
</gene>
<evidence type="ECO:0000256" key="5">
    <source>
        <dbReference type="ARBA" id="ARBA00022884"/>
    </source>
</evidence>
<comment type="subunit">
    <text evidence="3">Homohexamer.</text>
</comment>
<evidence type="ECO:0000313" key="11">
    <source>
        <dbReference type="EMBL" id="OOP71936.1"/>
    </source>
</evidence>
<proteinExistence type="inferred from homology"/>
<dbReference type="Pfam" id="PF09021">
    <property type="entry name" value="HutP"/>
    <property type="match status" value="1"/>
</dbReference>
<reference evidence="12" key="1">
    <citation type="submission" date="2014-12" db="EMBL/GenBank/DDBJ databases">
        <title>Genome sequence of Clostridium beijerinckii strain 59B.</title>
        <authorList>
            <person name="Little G.T."/>
            <person name="Minton N.P."/>
        </authorList>
    </citation>
    <scope>NUCLEOTIDE SEQUENCE [LARGE SCALE GENOMIC DNA]</scope>
    <source>
        <strain evidence="12">59B</strain>
    </source>
</reference>
<dbReference type="EMBL" id="MWMH01000006">
    <property type="protein sequence ID" value="OOP71936.1"/>
    <property type="molecule type" value="Genomic_DNA"/>
</dbReference>
<name>A0A0B5QA07_CLOBE</name>
<evidence type="ECO:0000313" key="9">
    <source>
        <dbReference type="EMBL" id="AJG97750.1"/>
    </source>
</evidence>